<feature type="region of interest" description="Disordered" evidence="1">
    <location>
        <begin position="95"/>
        <end position="119"/>
    </location>
</feature>
<dbReference type="EMBL" id="MN741027">
    <property type="protein sequence ID" value="QHU23336.1"/>
    <property type="molecule type" value="Genomic_DNA"/>
</dbReference>
<organism evidence="2">
    <name type="scientific">viral metagenome</name>
    <dbReference type="NCBI Taxonomy" id="1070528"/>
    <lineage>
        <taxon>unclassified sequences</taxon>
        <taxon>metagenomes</taxon>
        <taxon>organismal metagenomes</taxon>
    </lineage>
</organism>
<reference evidence="2" key="1">
    <citation type="journal article" date="2020" name="Nature">
        <title>Giant virus diversity and host interactions through global metagenomics.</title>
        <authorList>
            <person name="Schulz F."/>
            <person name="Roux S."/>
            <person name="Paez-Espino D."/>
            <person name="Jungbluth S."/>
            <person name="Walsh D.A."/>
            <person name="Denef V.J."/>
            <person name="McMahon K.D."/>
            <person name="Konstantinidis K.T."/>
            <person name="Eloe-Fadrosh E.A."/>
            <person name="Kyrpides N.C."/>
            <person name="Woyke T."/>
        </authorList>
    </citation>
    <scope>NUCLEOTIDE SEQUENCE</scope>
    <source>
        <strain evidence="2">GVMAG-S-ERX555907-94</strain>
    </source>
</reference>
<feature type="compositionally biased region" description="Low complexity" evidence="1">
    <location>
        <begin position="28"/>
        <end position="42"/>
    </location>
</feature>
<name>A0A6C0L1U5_9ZZZZ</name>
<sequence>MSKRRTTVDKINEQKRLRIKDILDRVHQQQTLSDQLDLSVSDGESEDEKVRKELEVWERGSAPVLPASFRRGRPSASVNPTPLQRPLYSLRQRPSYAAASPMQRPQTDSASEYYDDSDTMPLRRPVSVWGVPDPEAPGQVMSPGQAMAPVPEAPGPAMSHGQAMAPGPALDQGPESPRWKETYDKLLEGFERAPADSGPNRSYKPGFSLQASIQGIRVRCDEVSRLTVELLNDVLEGLDAPLRNILEYALRNGIQNVICNCKDNFKEALTLMDILPSGYLPESWGNIPSRMNYENLQRWIMNKLDEDEHKYEESKGADVTIMENIQIMSEHLGFEKKDFTDLKFKERLSERAVHVYKCEEMLLRMINHGLLTRSGSAIRMNKDYLYRHIRKMNDDTDIKGISLTKILISDIIKVWIENIANPGDYVMEKVCYNGQLISFDMLREELKSTGERRVPYDSDTPIIDSDGNPYKPQTFEGYVSIAEQKGVSNQDLVNLWESSKRDPEELRRLGDLPRWGERRNQ</sequence>
<feature type="region of interest" description="Disordered" evidence="1">
    <location>
        <begin position="501"/>
        <end position="521"/>
    </location>
</feature>
<protein>
    <submittedName>
        <fullName evidence="2">Uncharacterized protein</fullName>
    </submittedName>
</protein>
<proteinExistence type="predicted"/>
<dbReference type="AlphaFoldDB" id="A0A6C0L1U5"/>
<feature type="region of interest" description="Disordered" evidence="1">
    <location>
        <begin position="154"/>
        <end position="176"/>
    </location>
</feature>
<evidence type="ECO:0000256" key="1">
    <source>
        <dbReference type="SAM" id="MobiDB-lite"/>
    </source>
</evidence>
<accession>A0A6C0L1U5</accession>
<evidence type="ECO:0000313" key="2">
    <source>
        <dbReference type="EMBL" id="QHU23336.1"/>
    </source>
</evidence>
<feature type="region of interest" description="Disordered" evidence="1">
    <location>
        <begin position="28"/>
        <end position="47"/>
    </location>
</feature>